<evidence type="ECO:0000256" key="2">
    <source>
        <dbReference type="SAM" id="Phobius"/>
    </source>
</evidence>
<feature type="transmembrane region" description="Helical" evidence="2">
    <location>
        <begin position="169"/>
        <end position="190"/>
    </location>
</feature>
<evidence type="ECO:0008006" key="5">
    <source>
        <dbReference type="Google" id="ProtNLM"/>
    </source>
</evidence>
<feature type="transmembrane region" description="Helical" evidence="2">
    <location>
        <begin position="45"/>
        <end position="65"/>
    </location>
</feature>
<dbReference type="Proteomes" id="UP000319210">
    <property type="component" value="Unassembled WGS sequence"/>
</dbReference>
<organism evidence="3 4">
    <name type="scientific">Streptomyces cacaoi</name>
    <dbReference type="NCBI Taxonomy" id="1898"/>
    <lineage>
        <taxon>Bacteria</taxon>
        <taxon>Bacillati</taxon>
        <taxon>Actinomycetota</taxon>
        <taxon>Actinomycetes</taxon>
        <taxon>Kitasatosporales</taxon>
        <taxon>Streptomycetaceae</taxon>
        <taxon>Streptomyces</taxon>
    </lineage>
</organism>
<proteinExistence type="predicted"/>
<dbReference type="InterPro" id="IPR037185">
    <property type="entry name" value="EmrE-like"/>
</dbReference>
<dbReference type="SUPFAM" id="SSF103481">
    <property type="entry name" value="Multidrug resistance efflux transporter EmrE"/>
    <property type="match status" value="1"/>
</dbReference>
<accession>A0A4Y3QU89</accession>
<feature type="transmembrane region" description="Helical" evidence="2">
    <location>
        <begin position="257"/>
        <end position="279"/>
    </location>
</feature>
<keyword evidence="2" id="KW-0472">Membrane</keyword>
<feature type="transmembrane region" description="Helical" evidence="2">
    <location>
        <begin position="97"/>
        <end position="118"/>
    </location>
</feature>
<protein>
    <recommendedName>
        <fullName evidence="5">Integral membrane protein</fullName>
    </recommendedName>
</protein>
<keyword evidence="4" id="KW-1185">Reference proteome</keyword>
<feature type="transmembrane region" description="Helical" evidence="2">
    <location>
        <begin position="71"/>
        <end position="90"/>
    </location>
</feature>
<dbReference type="NCBIfam" id="NF038012">
    <property type="entry name" value="DMT_1"/>
    <property type="match status" value="1"/>
</dbReference>
<feature type="compositionally biased region" description="Basic and acidic residues" evidence="1">
    <location>
        <begin position="287"/>
        <end position="304"/>
    </location>
</feature>
<feature type="transmembrane region" description="Helical" evidence="2">
    <location>
        <begin position="130"/>
        <end position="148"/>
    </location>
</feature>
<feature type="region of interest" description="Disordered" evidence="1">
    <location>
        <begin position="287"/>
        <end position="356"/>
    </location>
</feature>
<evidence type="ECO:0000313" key="3">
    <source>
        <dbReference type="EMBL" id="GEB48203.1"/>
    </source>
</evidence>
<dbReference type="RefSeq" id="WP_030884519.1">
    <property type="nucleotide sequence ID" value="NZ_BJMM01000003.1"/>
</dbReference>
<evidence type="ECO:0000256" key="1">
    <source>
        <dbReference type="SAM" id="MobiDB-lite"/>
    </source>
</evidence>
<reference evidence="3 4" key="1">
    <citation type="submission" date="2019-06" db="EMBL/GenBank/DDBJ databases">
        <title>Whole genome shotgun sequence of Streptomyces cacaoi subsp. cacaoi NBRC 12748.</title>
        <authorList>
            <person name="Hosoyama A."/>
            <person name="Uohara A."/>
            <person name="Ohji S."/>
            <person name="Ichikawa N."/>
        </authorList>
    </citation>
    <scope>NUCLEOTIDE SEQUENCE [LARGE SCALE GENOMIC DNA]</scope>
    <source>
        <strain evidence="3 4">NBRC 12748</strain>
    </source>
</reference>
<name>A0A4Y3QU89_STRCI</name>
<dbReference type="EMBL" id="BJMM01000003">
    <property type="protein sequence ID" value="GEB48203.1"/>
    <property type="molecule type" value="Genomic_DNA"/>
</dbReference>
<comment type="caution">
    <text evidence="3">The sequence shown here is derived from an EMBL/GenBank/DDBJ whole genome shotgun (WGS) entry which is preliminary data.</text>
</comment>
<dbReference type="PANTHER" id="PTHR40761">
    <property type="entry name" value="CONSERVED INTEGRAL MEMBRANE ALANINE VALINE AND LEUCINE RICH PROTEIN-RELATED"/>
    <property type="match status" value="1"/>
</dbReference>
<feature type="transmembrane region" description="Helical" evidence="2">
    <location>
        <begin position="6"/>
        <end position="24"/>
    </location>
</feature>
<feature type="transmembrane region" description="Helical" evidence="2">
    <location>
        <begin position="228"/>
        <end position="251"/>
    </location>
</feature>
<dbReference type="PANTHER" id="PTHR40761:SF1">
    <property type="entry name" value="CONSERVED INTEGRAL MEMBRANE ALANINE VALINE AND LEUCINE RICH PROTEIN-RELATED"/>
    <property type="match status" value="1"/>
</dbReference>
<gene>
    <name evidence="3" type="ORF">SCA03_07540</name>
</gene>
<feature type="transmembrane region" description="Helical" evidence="2">
    <location>
        <begin position="202"/>
        <end position="221"/>
    </location>
</feature>
<evidence type="ECO:0000313" key="4">
    <source>
        <dbReference type="Proteomes" id="UP000319210"/>
    </source>
</evidence>
<dbReference type="AlphaFoldDB" id="A0A4Y3QU89"/>
<sequence>MTPLILAVLLSVVSAVSYAGAALLQERLAVTTSPRRLRLLRSATWWLAAVLQGAGALLHVVALGYGPLTVVQPLGVLTLVLAAPLGAAVARRRVTGAAWRGIALVSAGLAGILLLTGAQGRTALTGGQQAVLAVAVLGAVVLLVAGSAPLVRTGRGGGGAGRARALRSVALALAAGVAYGAASVLVKTFAQTWTDSPLTRTVPLLALIALFAGAGLAASQASYRGGGLAAPLATATVANPVVAAVAGILLLDEGFRYGLLGALLAALAAAVTAWGLVVLTYDASARRARDGERPPPGPRPEDSVPFRARVGAADGRLALPEPGPAVRHRRDGDPHLPLAARVPSPAGACPEPAAGR</sequence>
<keyword evidence="2" id="KW-1133">Transmembrane helix</keyword>
<keyword evidence="2" id="KW-0812">Transmembrane</keyword>